<evidence type="ECO:0000313" key="2">
    <source>
        <dbReference type="EMBL" id="KAK9746899.1"/>
    </source>
</evidence>
<name>A0AAW1MP97_POPJA</name>
<dbReference type="EMBL" id="JASPKY010000036">
    <property type="protein sequence ID" value="KAK9746899.1"/>
    <property type="molecule type" value="Genomic_DNA"/>
</dbReference>
<dbReference type="AlphaFoldDB" id="A0AAW1MP97"/>
<comment type="caution">
    <text evidence="2">The sequence shown here is derived from an EMBL/GenBank/DDBJ whole genome shotgun (WGS) entry which is preliminary data.</text>
</comment>
<evidence type="ECO:0000256" key="1">
    <source>
        <dbReference type="SAM" id="SignalP"/>
    </source>
</evidence>
<keyword evidence="1" id="KW-0732">Signal</keyword>
<dbReference type="PANTHER" id="PTHR33964">
    <property type="entry name" value="RE45066P-RELATED"/>
    <property type="match status" value="1"/>
</dbReference>
<feature type="signal peptide" evidence="1">
    <location>
        <begin position="1"/>
        <end position="21"/>
    </location>
</feature>
<evidence type="ECO:0000313" key="3">
    <source>
        <dbReference type="Proteomes" id="UP001458880"/>
    </source>
</evidence>
<dbReference type="Proteomes" id="UP001458880">
    <property type="component" value="Unassembled WGS sequence"/>
</dbReference>
<dbReference type="PANTHER" id="PTHR33964:SF1">
    <property type="entry name" value="RE45066P"/>
    <property type="match status" value="1"/>
</dbReference>
<reference evidence="2 3" key="1">
    <citation type="journal article" date="2024" name="BMC Genomics">
        <title>De novo assembly and annotation of Popillia japonica's genome with initial clues to its potential as an invasive pest.</title>
        <authorList>
            <person name="Cucini C."/>
            <person name="Boschi S."/>
            <person name="Funari R."/>
            <person name="Cardaioli E."/>
            <person name="Iannotti N."/>
            <person name="Marturano G."/>
            <person name="Paoli F."/>
            <person name="Bruttini M."/>
            <person name="Carapelli A."/>
            <person name="Frati F."/>
            <person name="Nardi F."/>
        </authorList>
    </citation>
    <scope>NUCLEOTIDE SEQUENCE [LARGE SCALE GENOMIC DNA]</scope>
    <source>
        <strain evidence="2">DMR45628</strain>
    </source>
</reference>
<organism evidence="2 3">
    <name type="scientific">Popillia japonica</name>
    <name type="common">Japanese beetle</name>
    <dbReference type="NCBI Taxonomy" id="7064"/>
    <lineage>
        <taxon>Eukaryota</taxon>
        <taxon>Metazoa</taxon>
        <taxon>Ecdysozoa</taxon>
        <taxon>Arthropoda</taxon>
        <taxon>Hexapoda</taxon>
        <taxon>Insecta</taxon>
        <taxon>Pterygota</taxon>
        <taxon>Neoptera</taxon>
        <taxon>Endopterygota</taxon>
        <taxon>Coleoptera</taxon>
        <taxon>Polyphaga</taxon>
        <taxon>Scarabaeiformia</taxon>
        <taxon>Scarabaeidae</taxon>
        <taxon>Rutelinae</taxon>
        <taxon>Popillia</taxon>
    </lineage>
</organism>
<sequence>MCFLYLIQYILLFTLFSSGNAVVHHHYKQVVLHRPQFMLREVATSHSLIVREAKTLQPCNEDDLMVYLAEMQAINPESIINLCTQDDFLTMCLQVSDSLDKVDKFLQTCEVINEKDLYVQLIKGVDKFYDYLCNTTSNREAFQKYFYCIRTLREEYESCAGPADWTEYKDRTMVCEAYQEIVDCYYIKTAKICGLNAAKMIKELMRNVINAIIVTTCDVSAVPYVADPMPESEVVESRAPFLMWLIRCLSLKLWNQEQTERFVSLICLR</sequence>
<accession>A0AAW1MP97</accession>
<protein>
    <recommendedName>
        <fullName evidence="4">Secreted protein</fullName>
    </recommendedName>
</protein>
<feature type="chain" id="PRO_5043497713" description="Secreted protein" evidence="1">
    <location>
        <begin position="22"/>
        <end position="269"/>
    </location>
</feature>
<keyword evidence="3" id="KW-1185">Reference proteome</keyword>
<evidence type="ECO:0008006" key="4">
    <source>
        <dbReference type="Google" id="ProtNLM"/>
    </source>
</evidence>
<gene>
    <name evidence="2" type="ORF">QE152_g5791</name>
</gene>
<proteinExistence type="predicted"/>